<dbReference type="Gramene" id="ONK69761">
    <property type="protein sequence ID" value="ONK69761"/>
    <property type="gene ID" value="A4U43_C05F26440"/>
</dbReference>
<accession>A0A5P1EZ58</accession>
<sequence>MTAVEPVGSEALVKEAVRKRVARQYFVLVLNVYFPCCKQHISGFDAVHAELLDVPTRIICTWNLYSYFIEVPVSLIILHRNLHDVQYVACAVPWNLNLYH</sequence>
<reference evidence="2" key="1">
    <citation type="journal article" date="2017" name="Nat. Commun.">
        <title>The asparagus genome sheds light on the origin and evolution of a young Y chromosome.</title>
        <authorList>
            <person name="Harkess A."/>
            <person name="Zhou J."/>
            <person name="Xu C."/>
            <person name="Bowers J.E."/>
            <person name="Van der Hulst R."/>
            <person name="Ayyampalayam S."/>
            <person name="Mercati F."/>
            <person name="Riccardi P."/>
            <person name="McKain M.R."/>
            <person name="Kakrana A."/>
            <person name="Tang H."/>
            <person name="Ray J."/>
            <person name="Groenendijk J."/>
            <person name="Arikit S."/>
            <person name="Mathioni S.M."/>
            <person name="Nakano M."/>
            <person name="Shan H."/>
            <person name="Telgmann-Rauber A."/>
            <person name="Kanno A."/>
            <person name="Yue Z."/>
            <person name="Chen H."/>
            <person name="Li W."/>
            <person name="Chen Y."/>
            <person name="Xu X."/>
            <person name="Zhang Y."/>
            <person name="Luo S."/>
            <person name="Chen H."/>
            <person name="Gao J."/>
            <person name="Mao Z."/>
            <person name="Pires J.C."/>
            <person name="Luo M."/>
            <person name="Kudrna D."/>
            <person name="Wing R.A."/>
            <person name="Meyers B.C."/>
            <person name="Yi K."/>
            <person name="Kong H."/>
            <person name="Lavrijsen P."/>
            <person name="Sunseri F."/>
            <person name="Falavigna A."/>
            <person name="Ye Y."/>
            <person name="Leebens-Mack J.H."/>
            <person name="Chen G."/>
        </authorList>
    </citation>
    <scope>NUCLEOTIDE SEQUENCE [LARGE SCALE GENOMIC DNA]</scope>
    <source>
        <strain evidence="2">cv. DH0086</strain>
    </source>
</reference>
<evidence type="ECO:0000313" key="2">
    <source>
        <dbReference type="Proteomes" id="UP000243459"/>
    </source>
</evidence>
<protein>
    <submittedName>
        <fullName evidence="1">Uncharacterized protein</fullName>
    </submittedName>
</protein>
<evidence type="ECO:0000313" key="1">
    <source>
        <dbReference type="EMBL" id="ONK69761.1"/>
    </source>
</evidence>
<keyword evidence="2" id="KW-1185">Reference proteome</keyword>
<dbReference type="EMBL" id="CM007385">
    <property type="protein sequence ID" value="ONK69761.1"/>
    <property type="molecule type" value="Genomic_DNA"/>
</dbReference>
<organism evidence="1 2">
    <name type="scientific">Asparagus officinalis</name>
    <name type="common">Garden asparagus</name>
    <dbReference type="NCBI Taxonomy" id="4686"/>
    <lineage>
        <taxon>Eukaryota</taxon>
        <taxon>Viridiplantae</taxon>
        <taxon>Streptophyta</taxon>
        <taxon>Embryophyta</taxon>
        <taxon>Tracheophyta</taxon>
        <taxon>Spermatophyta</taxon>
        <taxon>Magnoliopsida</taxon>
        <taxon>Liliopsida</taxon>
        <taxon>Asparagales</taxon>
        <taxon>Asparagaceae</taxon>
        <taxon>Asparagoideae</taxon>
        <taxon>Asparagus</taxon>
    </lineage>
</organism>
<dbReference type="AlphaFoldDB" id="A0A5P1EZ58"/>
<gene>
    <name evidence="1" type="ORF">A4U43_C05F26440</name>
</gene>
<proteinExistence type="predicted"/>
<dbReference type="Proteomes" id="UP000243459">
    <property type="component" value="Chromosome 5"/>
</dbReference>
<name>A0A5P1EZ58_ASPOF</name>